<gene>
    <name evidence="1" type="ORF">UFOPK2579_01165</name>
</gene>
<sequence>MASTKSWSGMKYAVVIQMLRLARLIASRYIDRIGKDQVRGTLRCTRIIGSQVDAVSSSSGRSRAPMMRRRLRFHMSAKARLRSQTPGPVSCTWVSRHSVS</sequence>
<name>A0A6J6Q1D8_9ZZZZ</name>
<organism evidence="1">
    <name type="scientific">freshwater metagenome</name>
    <dbReference type="NCBI Taxonomy" id="449393"/>
    <lineage>
        <taxon>unclassified sequences</taxon>
        <taxon>metagenomes</taxon>
        <taxon>ecological metagenomes</taxon>
    </lineage>
</organism>
<proteinExistence type="predicted"/>
<dbReference type="EMBL" id="CAEZXR010000122">
    <property type="protein sequence ID" value="CAB4705551.1"/>
    <property type="molecule type" value="Genomic_DNA"/>
</dbReference>
<reference evidence="1" key="1">
    <citation type="submission" date="2020-05" db="EMBL/GenBank/DDBJ databases">
        <authorList>
            <person name="Chiriac C."/>
            <person name="Salcher M."/>
            <person name="Ghai R."/>
            <person name="Kavagutti S V."/>
        </authorList>
    </citation>
    <scope>NUCLEOTIDE SEQUENCE</scope>
</reference>
<protein>
    <submittedName>
        <fullName evidence="1">Unannotated protein</fullName>
    </submittedName>
</protein>
<accession>A0A6J6Q1D8</accession>
<dbReference type="AlphaFoldDB" id="A0A6J6Q1D8"/>
<evidence type="ECO:0000313" key="1">
    <source>
        <dbReference type="EMBL" id="CAB4705551.1"/>
    </source>
</evidence>